<sequence length="160" mass="17794">MIPYRELQDIIQLVCRSPIQNFHYSDDTSKILIEKTGPTAKVAQEDVEHENCPSQLEALTPERSNDPAADDKAKEKKNDTDFLEIVSPMVGTFYSSSEQDAPPLVNIGDKVHPDSVVCVLEAMKMFSEVPSTVSGEIVEILVQDGQLVEYGQPLFRVKSL</sequence>
<dbReference type="SUPFAM" id="SSF51230">
    <property type="entry name" value="Single hybrid motif"/>
    <property type="match status" value="1"/>
</dbReference>
<reference evidence="6 7" key="1">
    <citation type="submission" date="2017-05" db="EMBL/GenBank/DDBJ databases">
        <authorList>
            <person name="Varghese N."/>
            <person name="Submissions S."/>
        </authorList>
    </citation>
    <scope>NUCLEOTIDE SEQUENCE [LARGE SCALE GENOMIC DNA]</scope>
    <source>
        <strain evidence="6 7">DSM 45474</strain>
    </source>
</reference>
<dbReference type="UniPathway" id="UPA00094"/>
<dbReference type="GO" id="GO:0003989">
    <property type="term" value="F:acetyl-CoA carboxylase activity"/>
    <property type="evidence" value="ECO:0007669"/>
    <property type="project" value="InterPro"/>
</dbReference>
<keyword evidence="3" id="KW-0444">Lipid biosynthesis</keyword>
<evidence type="ECO:0000256" key="4">
    <source>
        <dbReference type="SAM" id="MobiDB-lite"/>
    </source>
</evidence>
<comment type="pathway">
    <text evidence="3">Lipid metabolism; fatty acid biosynthesis.</text>
</comment>
<keyword evidence="7" id="KW-1185">Reference proteome</keyword>
<dbReference type="InterPro" id="IPR000089">
    <property type="entry name" value="Biotin_lipoyl"/>
</dbReference>
<accession>A0A521BFI9</accession>
<evidence type="ECO:0000256" key="3">
    <source>
        <dbReference type="RuleBase" id="RU364072"/>
    </source>
</evidence>
<organism evidence="6 7">
    <name type="scientific">Melghirimyces algeriensis</name>
    <dbReference type="NCBI Taxonomy" id="910412"/>
    <lineage>
        <taxon>Bacteria</taxon>
        <taxon>Bacillati</taxon>
        <taxon>Bacillota</taxon>
        <taxon>Bacilli</taxon>
        <taxon>Bacillales</taxon>
        <taxon>Thermoactinomycetaceae</taxon>
        <taxon>Melghirimyces</taxon>
    </lineage>
</organism>
<dbReference type="NCBIfam" id="TIGR00531">
    <property type="entry name" value="BCCP"/>
    <property type="match status" value="1"/>
</dbReference>
<dbReference type="PANTHER" id="PTHR45266">
    <property type="entry name" value="OXALOACETATE DECARBOXYLASE ALPHA CHAIN"/>
    <property type="match status" value="1"/>
</dbReference>
<dbReference type="InterPro" id="IPR011053">
    <property type="entry name" value="Single_hybrid_motif"/>
</dbReference>
<dbReference type="RefSeq" id="WP_142504379.1">
    <property type="nucleotide sequence ID" value="NZ_FXTI01000002.1"/>
</dbReference>
<dbReference type="OrthoDB" id="9811735at2"/>
<feature type="region of interest" description="Disordered" evidence="4">
    <location>
        <begin position="52"/>
        <end position="78"/>
    </location>
</feature>
<protein>
    <recommendedName>
        <fullName evidence="1 3">Biotin carboxyl carrier protein of acetyl-CoA carboxylase</fullName>
    </recommendedName>
</protein>
<dbReference type="InterPro" id="IPR001249">
    <property type="entry name" value="AcCoA_biotinCC"/>
</dbReference>
<dbReference type="PANTHER" id="PTHR45266:SF3">
    <property type="entry name" value="OXALOACETATE DECARBOXYLASE ALPHA CHAIN"/>
    <property type="match status" value="1"/>
</dbReference>
<dbReference type="PROSITE" id="PS50968">
    <property type="entry name" value="BIOTINYL_LIPOYL"/>
    <property type="match status" value="1"/>
</dbReference>
<feature type="domain" description="Lipoyl-binding" evidence="5">
    <location>
        <begin position="82"/>
        <end position="158"/>
    </location>
</feature>
<evidence type="ECO:0000259" key="5">
    <source>
        <dbReference type="PROSITE" id="PS50968"/>
    </source>
</evidence>
<keyword evidence="2 3" id="KW-0092">Biotin</keyword>
<dbReference type="GO" id="GO:0009317">
    <property type="term" value="C:acetyl-CoA carboxylase complex"/>
    <property type="evidence" value="ECO:0007669"/>
    <property type="project" value="InterPro"/>
</dbReference>
<name>A0A521BFI9_9BACL</name>
<comment type="function">
    <text evidence="3">This protein is a component of the acetyl coenzyme A carboxylase complex; first, biotin carboxylase catalyzes the carboxylation of the carrier protein and then the transcarboxylase transfers the carboxyl group to form malonyl-CoA.</text>
</comment>
<keyword evidence="3" id="KW-0276">Fatty acid metabolism</keyword>
<evidence type="ECO:0000313" key="7">
    <source>
        <dbReference type="Proteomes" id="UP000315636"/>
    </source>
</evidence>
<dbReference type="AlphaFoldDB" id="A0A521BFI9"/>
<evidence type="ECO:0000313" key="6">
    <source>
        <dbReference type="EMBL" id="SMO45843.1"/>
    </source>
</evidence>
<proteinExistence type="predicted"/>
<keyword evidence="3" id="KW-0443">Lipid metabolism</keyword>
<feature type="compositionally biased region" description="Basic and acidic residues" evidence="4">
    <location>
        <begin position="63"/>
        <end position="78"/>
    </location>
</feature>
<dbReference type="Gene3D" id="2.40.50.100">
    <property type="match status" value="1"/>
</dbReference>
<dbReference type="EMBL" id="FXTI01000002">
    <property type="protein sequence ID" value="SMO45843.1"/>
    <property type="molecule type" value="Genomic_DNA"/>
</dbReference>
<gene>
    <name evidence="6" type="ORF">SAMN06264849_10257</name>
</gene>
<keyword evidence="3" id="KW-0275">Fatty acid biosynthesis</keyword>
<dbReference type="CDD" id="cd06850">
    <property type="entry name" value="biotinyl_domain"/>
    <property type="match status" value="1"/>
</dbReference>
<dbReference type="InterPro" id="IPR050709">
    <property type="entry name" value="Biotin_Carboxyl_Carrier/Decarb"/>
</dbReference>
<dbReference type="GO" id="GO:0006633">
    <property type="term" value="P:fatty acid biosynthetic process"/>
    <property type="evidence" value="ECO:0007669"/>
    <property type="project" value="UniProtKB-UniPathway"/>
</dbReference>
<dbReference type="Proteomes" id="UP000315636">
    <property type="component" value="Unassembled WGS sequence"/>
</dbReference>
<evidence type="ECO:0000256" key="2">
    <source>
        <dbReference type="ARBA" id="ARBA00023267"/>
    </source>
</evidence>
<dbReference type="Pfam" id="PF00364">
    <property type="entry name" value="Biotin_lipoyl"/>
    <property type="match status" value="1"/>
</dbReference>
<evidence type="ECO:0000256" key="1">
    <source>
        <dbReference type="ARBA" id="ARBA00017562"/>
    </source>
</evidence>
<dbReference type="PRINTS" id="PR01071">
    <property type="entry name" value="ACOABIOTINCC"/>
</dbReference>